<dbReference type="EMBL" id="QWDN01000001">
    <property type="protein sequence ID" value="TEB45623.1"/>
    <property type="molecule type" value="Genomic_DNA"/>
</dbReference>
<proteinExistence type="predicted"/>
<reference evidence="2" key="3">
    <citation type="submission" date="2019-03" db="EMBL/GenBank/DDBJ databases">
        <authorList>
            <person name="Whitman W."/>
            <person name="Huntemann M."/>
            <person name="Clum A."/>
            <person name="Pillay M."/>
            <person name="Palaniappan K."/>
            <person name="Varghese N."/>
            <person name="Mikhailova N."/>
            <person name="Stamatis D."/>
            <person name="Reddy T."/>
            <person name="Daum C."/>
            <person name="Shapiro N."/>
            <person name="Ivanova N."/>
            <person name="Kyrpides N."/>
            <person name="Woyke T."/>
        </authorList>
    </citation>
    <scope>NUCLEOTIDE SEQUENCE</scope>
    <source>
        <strain evidence="2">P5626</strain>
    </source>
</reference>
<dbReference type="OrthoDB" id="1374389at2"/>
<dbReference type="Proteomes" id="UP000295270">
    <property type="component" value="Unassembled WGS sequence"/>
</dbReference>
<keyword evidence="4" id="KW-1185">Reference proteome</keyword>
<feature type="chain" id="PRO_5043204952" evidence="1">
    <location>
        <begin position="19"/>
        <end position="457"/>
    </location>
</feature>
<comment type="caution">
    <text evidence="3">The sequence shown here is derived from an EMBL/GenBank/DDBJ whole genome shotgun (WGS) entry which is preliminary data.</text>
</comment>
<reference evidence="2 4" key="1">
    <citation type="journal article" date="2015" name="Stand. Genomic Sci.">
        <title>Genomic Encyclopedia of Bacterial and Archaeal Type Strains, Phase III: the genomes of soil and plant-associated and newly described type strains.</title>
        <authorList>
            <person name="Whitman W.B."/>
            <person name="Woyke T."/>
            <person name="Klenk H.P."/>
            <person name="Zhou Y."/>
            <person name="Lilburn T.G."/>
            <person name="Beck B.J."/>
            <person name="De Vos P."/>
            <person name="Vandamme P."/>
            <person name="Eisen J.A."/>
            <person name="Garrity G."/>
            <person name="Hugenholtz P."/>
            <person name="Kyrpides N.C."/>
        </authorList>
    </citation>
    <scope>NUCLEOTIDE SEQUENCE [LARGE SCALE GENOMIC DNA]</scope>
    <source>
        <strain evidence="2 4">P5626</strain>
    </source>
</reference>
<sequence length="457" mass="50975">MIKKIVLMSLVLSQLAISCSSDDSNDEITPETEQTLAEQIANIVKQPYSKLTPTEQKTKLEVEANEMLVQLDKSKTSGAIEAIQNLGRLFSLKHIDLFDGKTDNGVEEVLNISGVYGIYTWNNAQKNWTKTASTTELKFVFPAKESQTANNAVLSSKSTSSDIKFKNIDTYSQWVYNPETGQGSYTESINDWFFLPTSVDAVLTIDGTQSATLASTAKYSTVNKSPEEFTYKVTLNDGYTWEMSGKKGTETTAKAAFTFNGKNLIEFNSGSTAQIDALIDNDEIAAYKGKANGLIKIMDNFIIVTEMDLATAAADDIALAKSVTYPVHPDYEKANSDFKAYYTAINTYNQKYAAGTAANFNKNMKLILVSKKDGTKIADIVQHEEKGHAYNFNLPVWNAEYEYWQSGQGESFTQQYYDEISYLKFNDNTEVAMSVYFSSGFENLETKFEDFAKSFKK</sequence>
<keyword evidence="1" id="KW-0732">Signal</keyword>
<dbReference type="AlphaFoldDB" id="A0A4Y7UGN3"/>
<evidence type="ECO:0000313" key="2">
    <source>
        <dbReference type="EMBL" id="TCN60461.1"/>
    </source>
</evidence>
<gene>
    <name evidence="3" type="ORF">D0809_01040</name>
    <name evidence="2" type="ORF">EV142_10127</name>
</gene>
<dbReference type="RefSeq" id="WP_132031550.1">
    <property type="nucleotide sequence ID" value="NZ_QWDN01000001.1"/>
</dbReference>
<dbReference type="Proteomes" id="UP000298340">
    <property type="component" value="Unassembled WGS sequence"/>
</dbReference>
<accession>A0A4Y7UGN3</accession>
<evidence type="ECO:0000313" key="5">
    <source>
        <dbReference type="Proteomes" id="UP000298340"/>
    </source>
</evidence>
<evidence type="ECO:0000313" key="3">
    <source>
        <dbReference type="EMBL" id="TEB45623.1"/>
    </source>
</evidence>
<evidence type="ECO:0000313" key="4">
    <source>
        <dbReference type="Proteomes" id="UP000295270"/>
    </source>
</evidence>
<protein>
    <submittedName>
        <fullName evidence="3">Uncharacterized protein</fullName>
    </submittedName>
</protein>
<dbReference type="PROSITE" id="PS51257">
    <property type="entry name" value="PROKAR_LIPOPROTEIN"/>
    <property type="match status" value="1"/>
</dbReference>
<organism evidence="3 5">
    <name type="scientific">Flavobacterium circumlabens</name>
    <dbReference type="NCBI Taxonomy" id="2133765"/>
    <lineage>
        <taxon>Bacteria</taxon>
        <taxon>Pseudomonadati</taxon>
        <taxon>Bacteroidota</taxon>
        <taxon>Flavobacteriia</taxon>
        <taxon>Flavobacteriales</taxon>
        <taxon>Flavobacteriaceae</taxon>
        <taxon>Flavobacterium</taxon>
    </lineage>
</organism>
<reference evidence="3 5" key="2">
    <citation type="journal article" date="2018" name="Syst. Appl. Microbiol.">
        <title>Flavobacterium circumlabens sp. nov. and Flavobacterium cupreum sp. nov., two psychrotrophic species isolated from Antarctic environmental samples.</title>
        <authorList>
            <person name="Kralova S."/>
            <person name="Busse H.J."/>
            <person name="Svec P."/>
            <person name="Maslanova I."/>
            <person name="Stankova E."/>
            <person name="Bartak M."/>
            <person name="Sedlacek I."/>
        </authorList>
    </citation>
    <scope>NUCLEOTIDE SEQUENCE [LARGE SCALE GENOMIC DNA]</scope>
    <source>
        <strain evidence="3 5">CCM 8828</strain>
    </source>
</reference>
<name>A0A4Y7UGN3_9FLAO</name>
<feature type="signal peptide" evidence="1">
    <location>
        <begin position="1"/>
        <end position="18"/>
    </location>
</feature>
<dbReference type="EMBL" id="SLWA01000001">
    <property type="protein sequence ID" value="TCN60461.1"/>
    <property type="molecule type" value="Genomic_DNA"/>
</dbReference>
<evidence type="ECO:0000256" key="1">
    <source>
        <dbReference type="SAM" id="SignalP"/>
    </source>
</evidence>